<protein>
    <submittedName>
        <fullName evidence="1">Uncharacterized protein</fullName>
    </submittedName>
</protein>
<name>A0A9J7AVI6_9PROT</name>
<dbReference type="EMBL" id="CP102480">
    <property type="protein sequence ID" value="UUX51134.1"/>
    <property type="molecule type" value="Genomic_DNA"/>
</dbReference>
<evidence type="ECO:0000313" key="1">
    <source>
        <dbReference type="EMBL" id="UUX51134.1"/>
    </source>
</evidence>
<keyword evidence="2" id="KW-1185">Reference proteome</keyword>
<evidence type="ECO:0000313" key="2">
    <source>
        <dbReference type="Proteomes" id="UP001060336"/>
    </source>
</evidence>
<dbReference type="KEGG" id="naci:NUH88_05450"/>
<accession>A0A9J7AVI6</accession>
<sequence length="328" mass="35657">MTRSFAEKLRLIMRVTGCDTQKALYAQIKAVNPETCYDPARAYKWIKGRSNPRNSSVYDDLVRLLGLDISGEELRTCSYDRFYRRLSRHYGDQLPAVAAADANPKVAGAAAISAYPPPAYLVGRYVSFSRAWSPHRPGCLVCGETTVTATEEGVLDIDYVERLPWGDLQVVGTFRRIGRNLTAMMFSPDQEYMLNMTYALPPPPGTVMLGIISGVTLQDAEMRPIAARIASFRLPDDWAAPERSGGYLNLVPDELSKCLVDFGMDADRAADLAPDVMKFLAGDGDRGLIEAPVSVMNAMASKILGAPPAVPDASAVSALGNAPERSAD</sequence>
<proteinExistence type="predicted"/>
<dbReference type="AlphaFoldDB" id="A0A9J7AVI6"/>
<gene>
    <name evidence="1" type="ORF">NUH88_05450</name>
</gene>
<dbReference type="Proteomes" id="UP001060336">
    <property type="component" value="Chromosome"/>
</dbReference>
<dbReference type="RefSeq" id="WP_257770437.1">
    <property type="nucleotide sequence ID" value="NZ_CP102480.1"/>
</dbReference>
<organism evidence="1 2">
    <name type="scientific">Nisaea acidiphila</name>
    <dbReference type="NCBI Taxonomy" id="1862145"/>
    <lineage>
        <taxon>Bacteria</taxon>
        <taxon>Pseudomonadati</taxon>
        <taxon>Pseudomonadota</taxon>
        <taxon>Alphaproteobacteria</taxon>
        <taxon>Rhodospirillales</taxon>
        <taxon>Thalassobaculaceae</taxon>
        <taxon>Nisaea</taxon>
    </lineage>
</organism>
<reference evidence="1" key="1">
    <citation type="submission" date="2022-08" db="EMBL/GenBank/DDBJ databases">
        <title>Nisaea acidiphila sp. nov., isolated from a marine algal debris and emended description of the genus Nisaea Urios et al. 2008.</title>
        <authorList>
            <person name="Kwon K."/>
        </authorList>
    </citation>
    <scope>NUCLEOTIDE SEQUENCE</scope>
    <source>
        <strain evidence="1">MEBiC11861</strain>
    </source>
</reference>